<dbReference type="EMBL" id="CAEZXB010000049">
    <property type="protein sequence ID" value="CAB4688250.1"/>
    <property type="molecule type" value="Genomic_DNA"/>
</dbReference>
<dbReference type="InterPro" id="IPR000424">
    <property type="entry name" value="Primosome_PriB/ssb"/>
</dbReference>
<organism evidence="2">
    <name type="scientific">freshwater metagenome</name>
    <dbReference type="NCBI Taxonomy" id="449393"/>
    <lineage>
        <taxon>unclassified sequences</taxon>
        <taxon>metagenomes</taxon>
        <taxon>ecological metagenomes</taxon>
    </lineage>
</organism>
<dbReference type="Pfam" id="PF00436">
    <property type="entry name" value="SSB"/>
    <property type="match status" value="1"/>
</dbReference>
<gene>
    <name evidence="2" type="ORF">UFOPK2342_01607</name>
    <name evidence="3" type="ORF">UFOPK2423_01358</name>
    <name evidence="4" type="ORF">UFOPK4367_01019</name>
</gene>
<evidence type="ECO:0000313" key="2">
    <source>
        <dbReference type="EMBL" id="CAB4688250.1"/>
    </source>
</evidence>
<evidence type="ECO:0000313" key="3">
    <source>
        <dbReference type="EMBL" id="CAB4704477.1"/>
    </source>
</evidence>
<dbReference type="PROSITE" id="PS50935">
    <property type="entry name" value="SSB"/>
    <property type="match status" value="1"/>
</dbReference>
<dbReference type="InterPro" id="IPR012340">
    <property type="entry name" value="NA-bd_OB-fold"/>
</dbReference>
<dbReference type="AlphaFoldDB" id="A0A6J6NNJ0"/>
<reference evidence="2" key="1">
    <citation type="submission" date="2020-05" db="EMBL/GenBank/DDBJ databases">
        <authorList>
            <person name="Chiriac C."/>
            <person name="Salcher M."/>
            <person name="Ghai R."/>
            <person name="Kavagutti S V."/>
        </authorList>
    </citation>
    <scope>NUCLEOTIDE SEQUENCE</scope>
</reference>
<dbReference type="CDD" id="cd04496">
    <property type="entry name" value="SSB_OBF"/>
    <property type="match status" value="1"/>
</dbReference>
<proteinExistence type="predicted"/>
<evidence type="ECO:0000256" key="1">
    <source>
        <dbReference type="ARBA" id="ARBA00023125"/>
    </source>
</evidence>
<dbReference type="EMBL" id="CAFBRC010000066">
    <property type="protein sequence ID" value="CAB5076528.1"/>
    <property type="molecule type" value="Genomic_DNA"/>
</dbReference>
<dbReference type="EMBL" id="CAEZXN010000039">
    <property type="protein sequence ID" value="CAB4704477.1"/>
    <property type="molecule type" value="Genomic_DNA"/>
</dbReference>
<protein>
    <submittedName>
        <fullName evidence="2">Unannotated protein</fullName>
    </submittedName>
</protein>
<keyword evidence="1" id="KW-0238">DNA-binding</keyword>
<accession>A0A6J6NNJ0</accession>
<evidence type="ECO:0000313" key="4">
    <source>
        <dbReference type="EMBL" id="CAB5076528.1"/>
    </source>
</evidence>
<dbReference type="SUPFAM" id="SSF50249">
    <property type="entry name" value="Nucleic acid-binding proteins"/>
    <property type="match status" value="1"/>
</dbReference>
<sequence>MSIPVTFMGNVATEVKSLATATGRQVAVFRLAVPDRRWIKGKGWVDGDPTFLAVSAFGQLAANVASSVKRGEPVVVVGRLRMSTWQKALDGGATSSGQSLEVEASHVGHDLMRGVTTFSRPVVIIEPEDEAAAIAEGLLRQAEQEGLSDGELLSANAA</sequence>
<dbReference type="GO" id="GO:0003697">
    <property type="term" value="F:single-stranded DNA binding"/>
    <property type="evidence" value="ECO:0007669"/>
    <property type="project" value="InterPro"/>
</dbReference>
<dbReference type="Gene3D" id="2.40.50.140">
    <property type="entry name" value="Nucleic acid-binding proteins"/>
    <property type="match status" value="1"/>
</dbReference>
<name>A0A6J6NNJ0_9ZZZZ</name>